<protein>
    <submittedName>
        <fullName evidence="2">Uncharacterized protein</fullName>
    </submittedName>
</protein>
<evidence type="ECO:0000256" key="1">
    <source>
        <dbReference type="SAM" id="MobiDB-lite"/>
    </source>
</evidence>
<dbReference type="EMBL" id="JH659329">
    <property type="protein sequence ID" value="EXK46287.1"/>
    <property type="molecule type" value="Genomic_DNA"/>
</dbReference>
<organism evidence="2">
    <name type="scientific">Fusarium oxysporum f. sp. melonis 26406</name>
    <dbReference type="NCBI Taxonomy" id="1089452"/>
    <lineage>
        <taxon>Eukaryota</taxon>
        <taxon>Fungi</taxon>
        <taxon>Dikarya</taxon>
        <taxon>Ascomycota</taxon>
        <taxon>Pezizomycotina</taxon>
        <taxon>Sordariomycetes</taxon>
        <taxon>Hypocreomycetidae</taxon>
        <taxon>Hypocreales</taxon>
        <taxon>Nectriaceae</taxon>
        <taxon>Fusarium</taxon>
        <taxon>Fusarium oxysporum species complex</taxon>
    </lineage>
</organism>
<evidence type="ECO:0000313" key="2">
    <source>
        <dbReference type="EMBL" id="EXK46287.1"/>
    </source>
</evidence>
<proteinExistence type="predicted"/>
<gene>
    <name evidence="2" type="ORF">FOMG_00014</name>
</gene>
<dbReference type="Proteomes" id="UP000030703">
    <property type="component" value="Unassembled WGS sequence"/>
</dbReference>
<dbReference type="VEuPathDB" id="FungiDB:FOMG_00014"/>
<name>X0AZL1_FUSOX</name>
<dbReference type="HOGENOM" id="CLU_3399457_0_0_1"/>
<dbReference type="AlphaFoldDB" id="X0AZL1"/>
<feature type="compositionally biased region" description="Basic and acidic residues" evidence="1">
    <location>
        <begin position="1"/>
        <end position="21"/>
    </location>
</feature>
<accession>X0AZL1</accession>
<reference evidence="2" key="2">
    <citation type="submission" date="2012-05" db="EMBL/GenBank/DDBJ databases">
        <title>Annotation of the Genome Sequence of Fusarium oxysporum f. sp. melonis 26406.</title>
        <authorList>
            <consortium name="The Broad Institute Genomics Platform"/>
            <person name="Ma L.-J."/>
            <person name="Corby-Kistler H."/>
            <person name="Broz K."/>
            <person name="Gale L.R."/>
            <person name="Jonkers W."/>
            <person name="O'Donnell K."/>
            <person name="Ploetz R."/>
            <person name="Steinberg C."/>
            <person name="Schwartz D.C."/>
            <person name="VanEtten H."/>
            <person name="Zhou S."/>
            <person name="Young S.K."/>
            <person name="Zeng Q."/>
            <person name="Gargeya S."/>
            <person name="Fitzgerald M."/>
            <person name="Abouelleil A."/>
            <person name="Alvarado L."/>
            <person name="Chapman S.B."/>
            <person name="Gainer-Dewar J."/>
            <person name="Goldberg J."/>
            <person name="Griggs A."/>
            <person name="Gujja S."/>
            <person name="Hansen M."/>
            <person name="Howarth C."/>
            <person name="Imamovic A."/>
            <person name="Ireland A."/>
            <person name="Larimer J."/>
            <person name="McCowan C."/>
            <person name="Murphy C."/>
            <person name="Pearson M."/>
            <person name="Poon T.W."/>
            <person name="Priest M."/>
            <person name="Roberts A."/>
            <person name="Saif S."/>
            <person name="Shea T."/>
            <person name="Sykes S."/>
            <person name="Wortman J."/>
            <person name="Nusbaum C."/>
            <person name="Birren B."/>
        </authorList>
    </citation>
    <scope>NUCLEOTIDE SEQUENCE</scope>
    <source>
        <strain evidence="2">26406</strain>
    </source>
</reference>
<reference evidence="2" key="1">
    <citation type="submission" date="2012-04" db="EMBL/GenBank/DDBJ databases">
        <title>The Genome Sequence of Fusarium oxysporum melonis.</title>
        <authorList>
            <consortium name="The Broad Institute Genome Sequencing Platform"/>
            <person name="Ma L.-J."/>
            <person name="Gale L.R."/>
            <person name="Schwartz D.C."/>
            <person name="Zhou S."/>
            <person name="Corby-Kistler H."/>
            <person name="Young S.K."/>
            <person name="Zeng Q."/>
            <person name="Gargeya S."/>
            <person name="Fitzgerald M."/>
            <person name="Haas B."/>
            <person name="Abouelleil A."/>
            <person name="Alvarado L."/>
            <person name="Arachchi H.M."/>
            <person name="Berlin A."/>
            <person name="Brown A."/>
            <person name="Chapman S.B."/>
            <person name="Chen Z."/>
            <person name="Dunbar C."/>
            <person name="Freedman E."/>
            <person name="Gearin G."/>
            <person name="Goldberg J."/>
            <person name="Griggs A."/>
            <person name="Gujja S."/>
            <person name="Heiman D."/>
            <person name="Howarth C."/>
            <person name="Larson L."/>
            <person name="Lui A."/>
            <person name="MacDonald P.J.P."/>
            <person name="Montmayeur A."/>
            <person name="Murphy C."/>
            <person name="Neiman D."/>
            <person name="Pearson M."/>
            <person name="Priest M."/>
            <person name="Roberts A."/>
            <person name="Saif S."/>
            <person name="Shea T."/>
            <person name="Shenoy N."/>
            <person name="Sisk P."/>
            <person name="Stolte C."/>
            <person name="Sykes S."/>
            <person name="Wortman J."/>
            <person name="Nusbaum C."/>
            <person name="Birren B."/>
        </authorList>
    </citation>
    <scope>NUCLEOTIDE SEQUENCE</scope>
    <source>
        <strain evidence="2">26406</strain>
    </source>
</reference>
<feature type="region of interest" description="Disordered" evidence="1">
    <location>
        <begin position="1"/>
        <end position="31"/>
    </location>
</feature>
<sequence length="31" mass="3664">MDERPVGTFYREDQSIKDKSNIAKQRPPTQQ</sequence>